<feature type="region of interest" description="Disordered" evidence="1">
    <location>
        <begin position="1"/>
        <end position="41"/>
    </location>
</feature>
<protein>
    <submittedName>
        <fullName evidence="3">Testis-specific gene A8 protein-like</fullName>
    </submittedName>
</protein>
<evidence type="ECO:0000313" key="3">
    <source>
        <dbReference type="RefSeq" id="XP_026190331.1"/>
    </source>
</evidence>
<keyword evidence="2" id="KW-1185">Reference proteome</keyword>
<organism evidence="2 3">
    <name type="scientific">Cyclospora cayetanensis</name>
    <dbReference type="NCBI Taxonomy" id="88456"/>
    <lineage>
        <taxon>Eukaryota</taxon>
        <taxon>Sar</taxon>
        <taxon>Alveolata</taxon>
        <taxon>Apicomplexa</taxon>
        <taxon>Conoidasida</taxon>
        <taxon>Coccidia</taxon>
        <taxon>Eucoccidiorida</taxon>
        <taxon>Eimeriorina</taxon>
        <taxon>Eimeriidae</taxon>
        <taxon>Cyclospora</taxon>
    </lineage>
</organism>
<evidence type="ECO:0000313" key="2">
    <source>
        <dbReference type="Proteomes" id="UP000515125"/>
    </source>
</evidence>
<feature type="compositionally biased region" description="Low complexity" evidence="1">
    <location>
        <begin position="1"/>
        <end position="22"/>
    </location>
</feature>
<accession>A0A6P6RRB4</accession>
<sequence length="131" mass="12557">AAAATTATSTAATAPTNTAAPTVYPRASSLQETQEGPHAAQSALVRQMDTQVDAVTFPAAAAAALSLCNADGATAEATRCASQSGAAEPPPKRPAAPAAASTCAESCATPAGSSCAAAPAVSTNEASDPEL</sequence>
<feature type="compositionally biased region" description="Low complexity" evidence="1">
    <location>
        <begin position="95"/>
        <end position="111"/>
    </location>
</feature>
<dbReference type="GeneID" id="113146618"/>
<reference evidence="3" key="1">
    <citation type="submission" date="2025-08" db="UniProtKB">
        <authorList>
            <consortium name="RefSeq"/>
        </authorList>
    </citation>
    <scope>IDENTIFICATION</scope>
</reference>
<dbReference type="AlphaFoldDB" id="A0A6P6RRB4"/>
<feature type="compositionally biased region" description="Polar residues" evidence="1">
    <location>
        <begin position="121"/>
        <end position="131"/>
    </location>
</feature>
<dbReference type="Proteomes" id="UP000515125">
    <property type="component" value="Unplaced"/>
</dbReference>
<name>A0A6P6RRB4_9EIME</name>
<evidence type="ECO:0000256" key="1">
    <source>
        <dbReference type="SAM" id="MobiDB-lite"/>
    </source>
</evidence>
<dbReference type="RefSeq" id="XP_026190331.1">
    <property type="nucleotide sequence ID" value="XM_026334546.1"/>
</dbReference>
<feature type="non-terminal residue" evidence="3">
    <location>
        <position position="1"/>
    </location>
</feature>
<feature type="region of interest" description="Disordered" evidence="1">
    <location>
        <begin position="78"/>
        <end position="131"/>
    </location>
</feature>
<proteinExistence type="predicted"/>
<gene>
    <name evidence="3" type="primary">LOC113146618</name>
</gene>